<keyword evidence="6" id="KW-1185">Reference proteome</keyword>
<dbReference type="InterPro" id="IPR029063">
    <property type="entry name" value="SAM-dependent_MTases_sf"/>
</dbReference>
<organism evidence="5 6">
    <name type="scientific">Brevifollis gellanilyticus</name>
    <dbReference type="NCBI Taxonomy" id="748831"/>
    <lineage>
        <taxon>Bacteria</taxon>
        <taxon>Pseudomonadati</taxon>
        <taxon>Verrucomicrobiota</taxon>
        <taxon>Verrucomicrobiia</taxon>
        <taxon>Verrucomicrobiales</taxon>
        <taxon>Verrucomicrobiaceae</taxon>
    </lineage>
</organism>
<keyword evidence="3 5" id="KW-0808">Transferase</keyword>
<comment type="caution">
    <text evidence="5">The sequence shown here is derived from an EMBL/GenBank/DDBJ whole genome shotgun (WGS) entry which is preliminary data.</text>
</comment>
<feature type="domain" description="Methyltransferase type 11" evidence="4">
    <location>
        <begin position="50"/>
        <end position="142"/>
    </location>
</feature>
<reference evidence="5 6" key="1">
    <citation type="submission" date="2019-07" db="EMBL/GenBank/DDBJ databases">
        <title>Whole genome shotgun sequence of Brevifollis gellanilyticus NBRC 108608.</title>
        <authorList>
            <person name="Hosoyama A."/>
            <person name="Uohara A."/>
            <person name="Ohji S."/>
            <person name="Ichikawa N."/>
        </authorList>
    </citation>
    <scope>NUCLEOTIDE SEQUENCE [LARGE SCALE GENOMIC DNA]</scope>
    <source>
        <strain evidence="5 6">NBRC 108608</strain>
    </source>
</reference>
<evidence type="ECO:0000256" key="1">
    <source>
        <dbReference type="ARBA" id="ARBA00008361"/>
    </source>
</evidence>
<evidence type="ECO:0000313" key="5">
    <source>
        <dbReference type="EMBL" id="GEP41842.1"/>
    </source>
</evidence>
<evidence type="ECO:0000313" key="6">
    <source>
        <dbReference type="Proteomes" id="UP000321577"/>
    </source>
</evidence>
<gene>
    <name evidence="5" type="ORF">BGE01nite_11330</name>
</gene>
<dbReference type="CDD" id="cd02440">
    <property type="entry name" value="AdoMet_MTases"/>
    <property type="match status" value="1"/>
</dbReference>
<dbReference type="GO" id="GO:0032259">
    <property type="term" value="P:methylation"/>
    <property type="evidence" value="ECO:0007669"/>
    <property type="project" value="UniProtKB-KW"/>
</dbReference>
<dbReference type="AlphaFoldDB" id="A0A512M531"/>
<dbReference type="InterPro" id="IPR013216">
    <property type="entry name" value="Methyltransf_11"/>
</dbReference>
<dbReference type="Gene3D" id="3.40.50.150">
    <property type="entry name" value="Vaccinia Virus protein VP39"/>
    <property type="match status" value="1"/>
</dbReference>
<dbReference type="EMBL" id="BKAG01000005">
    <property type="protein sequence ID" value="GEP41842.1"/>
    <property type="molecule type" value="Genomic_DNA"/>
</dbReference>
<proteinExistence type="inferred from homology"/>
<evidence type="ECO:0000256" key="2">
    <source>
        <dbReference type="ARBA" id="ARBA00022603"/>
    </source>
</evidence>
<dbReference type="GO" id="GO:0008757">
    <property type="term" value="F:S-adenosylmethionine-dependent methyltransferase activity"/>
    <property type="evidence" value="ECO:0007669"/>
    <property type="project" value="InterPro"/>
</dbReference>
<comment type="similarity">
    <text evidence="1">Belongs to the methyltransferase superfamily.</text>
</comment>
<accession>A0A512M531</accession>
<dbReference type="PANTHER" id="PTHR44942">
    <property type="entry name" value="METHYLTRANSF_11 DOMAIN-CONTAINING PROTEIN"/>
    <property type="match status" value="1"/>
</dbReference>
<protein>
    <submittedName>
        <fullName evidence="5">Methyltransferase</fullName>
    </submittedName>
</protein>
<sequence length="256" mass="28690">MLTTMTSLAPTQRFSDRVENYVRFRPGYPQEIVTLLRENYGLTGDAVIADLGSGTGISTALFLEAGCTVHAVEPNREMREAAERLLHHHAKFHSVAGSAEATTLPDHCADFVVAAQAFHWFDAKAVRQECDRILKPGGWVVLIWNERQLDATPFLRAYETLLLQFSSDYATVRHENIDTTKLAQFFKGPHVTHTFANAQHFDFAGLKGRLLSSSYAPAAGDLRHEPMLAELQQIFDDHHEDGRVTFSYDTKVHVGH</sequence>
<dbReference type="PANTHER" id="PTHR44942:SF4">
    <property type="entry name" value="METHYLTRANSFERASE TYPE 11 DOMAIN-CONTAINING PROTEIN"/>
    <property type="match status" value="1"/>
</dbReference>
<name>A0A512M531_9BACT</name>
<dbReference type="InterPro" id="IPR051052">
    <property type="entry name" value="Diverse_substrate_MTase"/>
</dbReference>
<dbReference type="Pfam" id="PF08241">
    <property type="entry name" value="Methyltransf_11"/>
    <property type="match status" value="1"/>
</dbReference>
<dbReference type="Proteomes" id="UP000321577">
    <property type="component" value="Unassembled WGS sequence"/>
</dbReference>
<evidence type="ECO:0000256" key="3">
    <source>
        <dbReference type="ARBA" id="ARBA00022679"/>
    </source>
</evidence>
<evidence type="ECO:0000259" key="4">
    <source>
        <dbReference type="Pfam" id="PF08241"/>
    </source>
</evidence>
<dbReference type="SUPFAM" id="SSF53335">
    <property type="entry name" value="S-adenosyl-L-methionine-dependent methyltransferases"/>
    <property type="match status" value="1"/>
</dbReference>
<keyword evidence="2 5" id="KW-0489">Methyltransferase</keyword>